<feature type="region of interest" description="Disordered" evidence="1">
    <location>
        <begin position="1"/>
        <end position="59"/>
    </location>
</feature>
<organism evidence="2">
    <name type="scientific">marine metagenome</name>
    <dbReference type="NCBI Taxonomy" id="408172"/>
    <lineage>
        <taxon>unclassified sequences</taxon>
        <taxon>metagenomes</taxon>
        <taxon>ecological metagenomes</taxon>
    </lineage>
</organism>
<reference evidence="2" key="1">
    <citation type="submission" date="2018-05" db="EMBL/GenBank/DDBJ databases">
        <authorList>
            <person name="Lanie J.A."/>
            <person name="Ng W.-L."/>
            <person name="Kazmierczak K.M."/>
            <person name="Andrzejewski T.M."/>
            <person name="Davidsen T.M."/>
            <person name="Wayne K.J."/>
            <person name="Tettelin H."/>
            <person name="Glass J.I."/>
            <person name="Rusch D."/>
            <person name="Podicherti R."/>
            <person name="Tsui H.-C.T."/>
            <person name="Winkler M.E."/>
        </authorList>
    </citation>
    <scope>NUCLEOTIDE SEQUENCE</scope>
</reference>
<dbReference type="AlphaFoldDB" id="A0A382DCY2"/>
<gene>
    <name evidence="2" type="ORF">METZ01_LOCUS188736</name>
</gene>
<feature type="compositionally biased region" description="Basic and acidic residues" evidence="1">
    <location>
        <begin position="18"/>
        <end position="31"/>
    </location>
</feature>
<sequence length="80" mass="8866">IQHLHGRACRLPHPGRLPARDTRVAERRRADTLPPDLARQQQGKVPVGLAPRVRPGGAHRRRLGLRAVRRRSAQGLVPGV</sequence>
<feature type="non-terminal residue" evidence="2">
    <location>
        <position position="80"/>
    </location>
</feature>
<evidence type="ECO:0000313" key="2">
    <source>
        <dbReference type="EMBL" id="SVB35882.1"/>
    </source>
</evidence>
<name>A0A382DCY2_9ZZZZ</name>
<feature type="compositionally biased region" description="Basic residues" evidence="1">
    <location>
        <begin position="1"/>
        <end position="10"/>
    </location>
</feature>
<accession>A0A382DCY2</accession>
<feature type="non-terminal residue" evidence="2">
    <location>
        <position position="1"/>
    </location>
</feature>
<evidence type="ECO:0000256" key="1">
    <source>
        <dbReference type="SAM" id="MobiDB-lite"/>
    </source>
</evidence>
<proteinExistence type="predicted"/>
<dbReference type="EMBL" id="UINC01038612">
    <property type="protein sequence ID" value="SVB35882.1"/>
    <property type="molecule type" value="Genomic_DNA"/>
</dbReference>
<protein>
    <submittedName>
        <fullName evidence="2">Uncharacterized protein</fullName>
    </submittedName>
</protein>